<keyword evidence="2" id="KW-1185">Reference proteome</keyword>
<sequence length="365" mass="38845">MRNSFQSLAIHQLNALTDAGTSHEYSHSVKSLQLLVVACSLVALVTCGRADEQRAPCEGACCTAPCDPCRDGACEDTDALGWEPPVLLWWGDADDPAPGCPAWAPHVVFEGIDGLSAKQSCPSCACGPAECKLPAGIVVWDEFMCNAHDVPDPKFTPFLAPDPWDGSCVTHPTIPAGTYSSVQYLSTTLAPCTPRTGPEPIVAEPVWATHARACSAGSTPPEDPVPPAEQVPPAGFKECLWRRGEPGPCPAHHPERRVFHHDIENSLGCTACACGEPMDGDCHALLRRFDLPACDMTPGKWRGNSTDLDRSPCSGSLGGTSPISLGSINARWYEQHPGRCDPSGGSPSGEVWTNEQTTFCCEATR</sequence>
<dbReference type="AlphaFoldDB" id="A0A0K1EFF8"/>
<evidence type="ECO:0000313" key="2">
    <source>
        <dbReference type="Proteomes" id="UP000067626"/>
    </source>
</evidence>
<proteinExistence type="predicted"/>
<evidence type="ECO:0000313" key="1">
    <source>
        <dbReference type="EMBL" id="AKT39596.1"/>
    </source>
</evidence>
<reference evidence="1 2" key="1">
    <citation type="submission" date="2015-07" db="EMBL/GenBank/DDBJ databases">
        <title>Genome analysis of myxobacterium Chondromyces crocatus Cm c5 reveals a high potential for natural compound synthesis and the genetic basis for the loss of fruiting body formation.</title>
        <authorList>
            <person name="Zaburannyi N."/>
            <person name="Bunk B."/>
            <person name="Maier J."/>
            <person name="Overmann J."/>
            <person name="Mueller R."/>
        </authorList>
    </citation>
    <scope>NUCLEOTIDE SEQUENCE [LARGE SCALE GENOMIC DNA]</scope>
    <source>
        <strain evidence="1 2">Cm c5</strain>
    </source>
</reference>
<dbReference type="EMBL" id="CP012159">
    <property type="protein sequence ID" value="AKT39596.1"/>
    <property type="molecule type" value="Genomic_DNA"/>
</dbReference>
<protein>
    <submittedName>
        <fullName evidence="1">Uncharacterized protein</fullName>
    </submittedName>
</protein>
<gene>
    <name evidence="1" type="ORF">CMC5_037450</name>
</gene>
<dbReference type="Proteomes" id="UP000067626">
    <property type="component" value="Chromosome"/>
</dbReference>
<dbReference type="KEGG" id="ccro:CMC5_037450"/>
<organism evidence="1 2">
    <name type="scientific">Chondromyces crocatus</name>
    <dbReference type="NCBI Taxonomy" id="52"/>
    <lineage>
        <taxon>Bacteria</taxon>
        <taxon>Pseudomonadati</taxon>
        <taxon>Myxococcota</taxon>
        <taxon>Polyangia</taxon>
        <taxon>Polyangiales</taxon>
        <taxon>Polyangiaceae</taxon>
        <taxon>Chondromyces</taxon>
    </lineage>
</organism>
<accession>A0A0K1EFF8</accession>
<name>A0A0K1EFF8_CHOCO</name>